<reference evidence="1 2" key="1">
    <citation type="submission" date="2023-08" db="EMBL/GenBank/DDBJ databases">
        <title>Implementing the SeqCode for naming new Mesorhizobium species isolated from Vachellia karroo root nodules.</title>
        <authorList>
            <person name="Van Lill M."/>
        </authorList>
    </citation>
    <scope>NUCLEOTIDE SEQUENCE [LARGE SCALE GENOMIC DNA]</scope>
    <source>
        <strain evidence="1 2">VK4B</strain>
    </source>
</reference>
<evidence type="ECO:0000313" key="1">
    <source>
        <dbReference type="EMBL" id="MDX8538605.1"/>
    </source>
</evidence>
<dbReference type="RefSeq" id="WP_320320701.1">
    <property type="nucleotide sequence ID" value="NZ_JAVIIP010000006.1"/>
</dbReference>
<name>A0ABU5AMU8_9HYPH</name>
<gene>
    <name evidence="1" type="ORF">RFM23_13375</name>
</gene>
<evidence type="ECO:0000313" key="2">
    <source>
        <dbReference type="Proteomes" id="UP001276564"/>
    </source>
</evidence>
<proteinExistence type="predicted"/>
<comment type="caution">
    <text evidence="1">The sequence shown here is derived from an EMBL/GenBank/DDBJ whole genome shotgun (WGS) entry which is preliminary data.</text>
</comment>
<organism evidence="1 2">
    <name type="scientific">Mesorhizobium abyssinicae</name>
    <dbReference type="NCBI Taxonomy" id="1209958"/>
    <lineage>
        <taxon>Bacteria</taxon>
        <taxon>Pseudomonadati</taxon>
        <taxon>Pseudomonadota</taxon>
        <taxon>Alphaproteobacteria</taxon>
        <taxon>Hyphomicrobiales</taxon>
        <taxon>Phyllobacteriaceae</taxon>
        <taxon>Mesorhizobium</taxon>
    </lineage>
</organism>
<protein>
    <submittedName>
        <fullName evidence="1">Uncharacterized protein</fullName>
    </submittedName>
</protein>
<sequence length="57" mass="6242">MNASIWRMRSQLRLSCAKGSIKVGDEVAITAAVSKRVPEDRVAVLIPSCHQPHSIVE</sequence>
<accession>A0ABU5AMU8</accession>
<dbReference type="EMBL" id="JAVIIP010000006">
    <property type="protein sequence ID" value="MDX8538605.1"/>
    <property type="molecule type" value="Genomic_DNA"/>
</dbReference>
<dbReference type="Proteomes" id="UP001276564">
    <property type="component" value="Unassembled WGS sequence"/>
</dbReference>
<keyword evidence="2" id="KW-1185">Reference proteome</keyword>